<gene>
    <name evidence="1" type="ORF">Fot_39729</name>
</gene>
<dbReference type="EMBL" id="JBFOLJ010000011">
    <property type="protein sequence ID" value="KAL2495972.1"/>
    <property type="molecule type" value="Genomic_DNA"/>
</dbReference>
<evidence type="ECO:0000313" key="2">
    <source>
        <dbReference type="Proteomes" id="UP001604277"/>
    </source>
</evidence>
<keyword evidence="2" id="KW-1185">Reference proteome</keyword>
<sequence length="112" mass="12223">MSDAQLSGQLILVIEGLTIEVGAPVDVWWGDGWREVAVSGTSNLENGTLLSSAEPGAVEGDILEFAGTRVPNDLLVDNCVNKEQHGVLENEEMEKLELETSEHRYEAEPMKN</sequence>
<comment type="caution">
    <text evidence="1">The sequence shown here is derived from an EMBL/GenBank/DDBJ whole genome shotgun (WGS) entry which is preliminary data.</text>
</comment>
<organism evidence="1 2">
    <name type="scientific">Forsythia ovata</name>
    <dbReference type="NCBI Taxonomy" id="205694"/>
    <lineage>
        <taxon>Eukaryota</taxon>
        <taxon>Viridiplantae</taxon>
        <taxon>Streptophyta</taxon>
        <taxon>Embryophyta</taxon>
        <taxon>Tracheophyta</taxon>
        <taxon>Spermatophyta</taxon>
        <taxon>Magnoliopsida</taxon>
        <taxon>eudicotyledons</taxon>
        <taxon>Gunneridae</taxon>
        <taxon>Pentapetalae</taxon>
        <taxon>asterids</taxon>
        <taxon>lamiids</taxon>
        <taxon>Lamiales</taxon>
        <taxon>Oleaceae</taxon>
        <taxon>Forsythieae</taxon>
        <taxon>Forsythia</taxon>
    </lineage>
</organism>
<reference evidence="2" key="1">
    <citation type="submission" date="2024-07" db="EMBL/GenBank/DDBJ databases">
        <title>Two chromosome-level genome assemblies of Korean endemic species Abeliophyllum distichum and Forsythia ovata (Oleaceae).</title>
        <authorList>
            <person name="Jang H."/>
        </authorList>
    </citation>
    <scope>NUCLEOTIDE SEQUENCE [LARGE SCALE GENOMIC DNA]</scope>
</reference>
<dbReference type="AlphaFoldDB" id="A0ABD1S5H8"/>
<proteinExistence type="predicted"/>
<evidence type="ECO:0000313" key="1">
    <source>
        <dbReference type="EMBL" id="KAL2495972.1"/>
    </source>
</evidence>
<accession>A0ABD1S5H8</accession>
<dbReference type="Proteomes" id="UP001604277">
    <property type="component" value="Unassembled WGS sequence"/>
</dbReference>
<protein>
    <submittedName>
        <fullName evidence="1">Uncharacterized protein</fullName>
    </submittedName>
</protein>
<name>A0ABD1S5H8_9LAMI</name>